<evidence type="ECO:0000256" key="2">
    <source>
        <dbReference type="ARBA" id="ARBA00022553"/>
    </source>
</evidence>
<comment type="similarity">
    <text evidence="3">Belongs to the thiolase-like superfamily. Beta-ketoacyl-ACP synthases family.</text>
</comment>
<organism evidence="5">
    <name type="scientific">Alexandrium monilatum</name>
    <dbReference type="NCBI Taxonomy" id="311494"/>
    <lineage>
        <taxon>Eukaryota</taxon>
        <taxon>Sar</taxon>
        <taxon>Alveolata</taxon>
        <taxon>Dinophyceae</taxon>
        <taxon>Gonyaulacales</taxon>
        <taxon>Pyrocystaceae</taxon>
        <taxon>Alexandrium</taxon>
    </lineage>
</organism>
<gene>
    <name evidence="5" type="ORF">AMON00008_LOCUS64691</name>
</gene>
<keyword evidence="3" id="KW-0808">Transferase</keyword>
<evidence type="ECO:0000256" key="1">
    <source>
        <dbReference type="ARBA" id="ARBA00022450"/>
    </source>
</evidence>
<dbReference type="PANTHER" id="PTHR43775">
    <property type="entry name" value="FATTY ACID SYNTHASE"/>
    <property type="match status" value="1"/>
</dbReference>
<dbReference type="EMBL" id="HBNR01090155">
    <property type="protein sequence ID" value="CAE4668962.1"/>
    <property type="molecule type" value="Transcribed_RNA"/>
</dbReference>
<dbReference type="PANTHER" id="PTHR43775:SF37">
    <property type="entry name" value="SI:DKEY-61P9.11"/>
    <property type="match status" value="1"/>
</dbReference>
<evidence type="ECO:0000259" key="4">
    <source>
        <dbReference type="PROSITE" id="PS52004"/>
    </source>
</evidence>
<dbReference type="GO" id="GO:0006633">
    <property type="term" value="P:fatty acid biosynthetic process"/>
    <property type="evidence" value="ECO:0007669"/>
    <property type="project" value="TreeGrafter"/>
</dbReference>
<dbReference type="InterPro" id="IPR016039">
    <property type="entry name" value="Thiolase-like"/>
</dbReference>
<evidence type="ECO:0000313" key="5">
    <source>
        <dbReference type="EMBL" id="CAE4668962.1"/>
    </source>
</evidence>
<sequence>MLRMPFGRSAEDLELQQEELIEDEVRKGWVEKHLDFVQRRRLCMMYMIDNSGGTVELYPRPDLNEPPVALSVTAGKLIVFRHDLMTYSYMARGHDDLILQSWFMEQPQELSLGTMEGDLGSFEAIFGGPPQPPPRQVHITAGMGRLAGHGYRLERQFCMFLAGTDCFREIPFARWDMSLYYASESSQFATAGKSVQKHAGLLEDQELIYFDNAFFGISKDTASCMVPSNRLLLEVGYELLNMAGFNKKTLVNADLYTVIADIGNDWSPFQGFENHAGWLGSGATGSSIPTASRLCFTLGIRGPVNQVDTACSASLVGANMVHSSLITKAANQGLGPKAGFMAGHINILTPWPFIGLSGAGMIGRSGRTRTFDVSANGYAKGEGSAGLFLKIGTEIEDAQNRLGCYMCSYINQDGRSASLTAPNGPSQQACIRASMRQGGIEPLDVCQTENHGTGTALGDPIETGSIAAVFRKRSAALPVMSSKTMTGHLEGTAGAAALIKVILSLINSVFCSNIHLRELNAHMMEEGFPGFYPICVGDVPEESGCMGLNAFGFGGTNSRAELWAPGRRMRTPQEVVKRGINGLRVDKLGPASLLPREIMKMDCLTVACTKCLGEMCWLCGAALPANGRSGKHYCRAIREEFASYEYCSDCYEGGYQAGAALEVPAEASKALGHSHRVYMVGTWDACAGFELMEEVAGGRYVGRVVLGDTGMERFHLEVDKNPGKAIFPVTKGAGHTARVLGPQRDGQKRFWTIDGRRDGVPSGTPYEVTLEWEDARMTVRWQALGSPVPMKEVRSNHPHTYSIARRTNGWRLEDMTCNTQDVELSDAYGTEDPSLWEWEGTLPAGDGEEFHFVRDRDLRQCIYPPVRAPTEDVPVVGPDEGGQGLGWHARGWKDDPLIVQLKVLNGDIEVKVATRRPGEPPRCQFWQSLSGPVRDVYCVTGPWATSANPWTRMIPDDLEPDVHRLQLPIGRGMREAFHILVNGCRTQALFPANAQGSPGEGLLCGPRENTDDFNWEVVGRYGDVVEVVLNLAAEDRCSMLTCRPVTVEAEEAQEAAAALEGEEEGAPS</sequence>
<dbReference type="InterPro" id="IPR014030">
    <property type="entry name" value="Ketoacyl_synth_N"/>
</dbReference>
<proteinExistence type="inferred from homology"/>
<dbReference type="InterPro" id="IPR014031">
    <property type="entry name" value="Ketoacyl_synth_C"/>
</dbReference>
<dbReference type="PROSITE" id="PS52004">
    <property type="entry name" value="KS3_2"/>
    <property type="match status" value="1"/>
</dbReference>
<dbReference type="GO" id="GO:0004312">
    <property type="term" value="F:fatty acid synthase activity"/>
    <property type="evidence" value="ECO:0007669"/>
    <property type="project" value="TreeGrafter"/>
</dbReference>
<keyword evidence="1" id="KW-0596">Phosphopantetheine</keyword>
<accession>A0A7S4T8K2</accession>
<name>A0A7S4T8K2_9DINO</name>
<dbReference type="InterPro" id="IPR020841">
    <property type="entry name" value="PKS_Beta-ketoAc_synthase_dom"/>
</dbReference>
<dbReference type="AlphaFoldDB" id="A0A7S4T8K2"/>
<dbReference type="CDD" id="cd00833">
    <property type="entry name" value="PKS"/>
    <property type="match status" value="1"/>
</dbReference>
<dbReference type="Pfam" id="PF02801">
    <property type="entry name" value="Ketoacyl-synt_C"/>
    <property type="match status" value="1"/>
</dbReference>
<dbReference type="SMART" id="SM00825">
    <property type="entry name" value="PKS_KS"/>
    <property type="match status" value="1"/>
</dbReference>
<evidence type="ECO:0000256" key="3">
    <source>
        <dbReference type="RuleBase" id="RU003694"/>
    </source>
</evidence>
<protein>
    <recommendedName>
        <fullName evidence="4">Ketosynthase family 3 (KS3) domain-containing protein</fullName>
    </recommendedName>
</protein>
<dbReference type="InterPro" id="IPR050091">
    <property type="entry name" value="PKS_NRPS_Biosynth_Enz"/>
</dbReference>
<dbReference type="Gene3D" id="3.40.47.10">
    <property type="match status" value="1"/>
</dbReference>
<dbReference type="SUPFAM" id="SSF53901">
    <property type="entry name" value="Thiolase-like"/>
    <property type="match status" value="1"/>
</dbReference>
<feature type="domain" description="Ketosynthase family 3 (KS3)" evidence="4">
    <location>
        <begin position="135"/>
        <end position="564"/>
    </location>
</feature>
<dbReference type="Pfam" id="PF00109">
    <property type="entry name" value="ketoacyl-synt"/>
    <property type="match status" value="1"/>
</dbReference>
<reference evidence="5" key="1">
    <citation type="submission" date="2021-01" db="EMBL/GenBank/DDBJ databases">
        <authorList>
            <person name="Corre E."/>
            <person name="Pelletier E."/>
            <person name="Niang G."/>
            <person name="Scheremetjew M."/>
            <person name="Finn R."/>
            <person name="Kale V."/>
            <person name="Holt S."/>
            <person name="Cochrane G."/>
            <person name="Meng A."/>
            <person name="Brown T."/>
            <person name="Cohen L."/>
        </authorList>
    </citation>
    <scope>NUCLEOTIDE SEQUENCE</scope>
    <source>
        <strain evidence="5">CCMP3105</strain>
    </source>
</reference>
<keyword evidence="2" id="KW-0597">Phosphoprotein</keyword>